<feature type="transmembrane region" description="Helical" evidence="6">
    <location>
        <begin position="1245"/>
        <end position="1272"/>
    </location>
</feature>
<dbReference type="PANTHER" id="PTHR10934:SF25">
    <property type="entry name" value="LARGE RIBOSOMAL SUBUNIT PROTEIN EL18X-RELATED"/>
    <property type="match status" value="1"/>
</dbReference>
<sequence length="1362" mass="151326">YKTNASFLPHQSRSREETRAMGIDLIAGGKSKKTKRTAPKSDDIYLKLLVKLYRFLLRRTGSKFNGVILKRLFMSKVNKAPLSLSRLIKFMDNKGEKIGVLVGTVTDDVRIVKEVPKMKIAALRFTETARARIEKAGGECLTFDQLALRAPLGQNTVLLRGPKNSREAVKHFGAPGVPHSHSKPYVRSKGRKFEKARGKRNSRVTARAMVNQHDPINLTRQKFHNASDTPQNPKLWNPKNTKRLFYLLVLQMKPYTLSILASTVSILAAFTTRFANSDNFSSVPSFAFSWLDGKDTFQAGEVAIIKIKVLDNNNNTQIGGYNPNPTITVNRKKGNSSYISGVFSSLQGDSTQWNISFVPILVGVFNVLIDDEHFKISDSSLHFKVSAGRMHPSVSVASWRGLVNEFVAGTKASVLILPKDAFGNNISSTVEEPNSYRFVVSAFYVNGTFLSFLNVTYLGWNGFGYVGIEFIASTTGNLLLHIEGENQTLNGCPLPFKVKPGSVDISNCLAKWNYDTYVLQIFSKLEIFVYQQDEFGNLVPGLYDFDALVIEKETKLSIPIPDLHFKELAPGIQLLSFSVFEPGDFVLSIFDMKQNQSISHMPYNFTVFVGYCDGVNSVVNGTGLTSSTAGTNSSFSVYLEDIYHNPSPVEAETLQVKITRKNDSYSILPTIYTKQNVDGPAPEGSAPAPSFESKNSSGANSTLQVSAFDVTYTPEKSGAYEIRVFCGNIPLNGGHPFAMEVRTAEVNIELSKVVQYAAKVPKLVENHFSVELVDSFLNFVPFQQTKLSLEYRVVNSSGLLFWTFEDEMNGSYVGHYAAKDIGSYEICVSFEDKHLPPCPFWVYVYSSEYFPKAFNDAVFVWEDESVSFDALGNDYFAGGAANIIESSMPLHGSLLQYGRLFRYTPYKGFFGNDSFSYTISDINNNSASGTVIISVLITPPEFVSLPFQLQATEDVISPRIGGFVGFEIKYSDLLENISVTLSAKSGTVFLSPMLMQFWQPAWSGLVVGRRGNEEKALVLIGGVEAINSALQSIQYLGNENFCGDDAIKASMTNKNGMHDTYVSIFVEPVNDPPFIHVPEIILISGNISTHSSRISDEKRDKFEFLVGDPDVFCFPGGESHFMITFSLEVSDGILITSLPSYLSNTTELKLKNSCEWQPLQTFVSISKHFTLRAKGVRFRGTLTDCNTAMQQLLYQGEGYGAVLTITANDMGNYGCYPDCADKISLPLYTEATVNLIRRQQISSGLFYTINSVIVTEFIMISLLGAVLLFYFCRCAHNLRKKMKMKKEKKMKKKSSKGSAEKSAEPSVIPTSLDNTTHLPTECSSNPSWLKSKFANFRQWSSRKFGNDEATKKDEKSSFTPAK</sequence>
<dbReference type="GO" id="GO:0003735">
    <property type="term" value="F:structural constituent of ribosome"/>
    <property type="evidence" value="ECO:0007669"/>
    <property type="project" value="InterPro"/>
</dbReference>
<evidence type="ECO:0000256" key="4">
    <source>
        <dbReference type="PROSITE-ProRule" id="PRU00087"/>
    </source>
</evidence>
<feature type="compositionally biased region" description="Low complexity" evidence="5">
    <location>
        <begin position="679"/>
        <end position="693"/>
    </location>
</feature>
<evidence type="ECO:0000256" key="5">
    <source>
        <dbReference type="SAM" id="MobiDB-lite"/>
    </source>
</evidence>
<dbReference type="InterPro" id="IPR056434">
    <property type="entry name" value="Ig_GEX2_N"/>
</dbReference>
<keyword evidence="6" id="KW-0472">Membrane</keyword>
<organism evidence="9 10">
    <name type="scientific">Papaver somniferum</name>
    <name type="common">Opium poppy</name>
    <dbReference type="NCBI Taxonomy" id="3469"/>
    <lineage>
        <taxon>Eukaryota</taxon>
        <taxon>Viridiplantae</taxon>
        <taxon>Streptophyta</taxon>
        <taxon>Embryophyta</taxon>
        <taxon>Tracheophyta</taxon>
        <taxon>Spermatophyta</taxon>
        <taxon>Magnoliopsida</taxon>
        <taxon>Ranunculales</taxon>
        <taxon>Papaveraceae</taxon>
        <taxon>Papaveroideae</taxon>
        <taxon>Papaver</taxon>
    </lineage>
</organism>
<accession>A0A4Y7IW35</accession>
<dbReference type="Pfam" id="PF17135">
    <property type="entry name" value="Ribosomal_L18"/>
    <property type="match status" value="1"/>
</dbReference>
<keyword evidence="2" id="KW-0689">Ribosomal protein</keyword>
<feature type="repeat" description="Filamin" evidence="4">
    <location>
        <begin position="609"/>
        <end position="741"/>
    </location>
</feature>
<feature type="domain" description="GEX2 N-terminal Ig-like" evidence="8">
    <location>
        <begin position="394"/>
        <end position="498"/>
    </location>
</feature>
<dbReference type="Pfam" id="PF17963">
    <property type="entry name" value="Big_9"/>
    <property type="match status" value="1"/>
</dbReference>
<dbReference type="OMA" id="MLMQFWQ"/>
<reference evidence="9 10" key="1">
    <citation type="journal article" date="2018" name="Science">
        <title>The opium poppy genome and morphinan production.</title>
        <authorList>
            <person name="Guo L."/>
            <person name="Winzer T."/>
            <person name="Yang X."/>
            <person name="Li Y."/>
            <person name="Ning Z."/>
            <person name="He Z."/>
            <person name="Teodor R."/>
            <person name="Lu Y."/>
            <person name="Bowser T.A."/>
            <person name="Graham I.A."/>
            <person name="Ye K."/>
        </authorList>
    </citation>
    <scope>NUCLEOTIDE SEQUENCE [LARGE SCALE GENOMIC DNA]</scope>
    <source>
        <strain evidence="10">cv. HN1</strain>
        <tissue evidence="9">Leaves</tissue>
    </source>
</reference>
<dbReference type="PROSITE" id="PS50194">
    <property type="entry name" value="FILAMIN_REPEAT"/>
    <property type="match status" value="2"/>
</dbReference>
<dbReference type="InterPro" id="IPR017868">
    <property type="entry name" value="Filamin/ABP280_repeat-like"/>
</dbReference>
<gene>
    <name evidence="9" type="ORF">C5167_011958</name>
</gene>
<dbReference type="Gene3D" id="2.60.40.2810">
    <property type="match status" value="1"/>
</dbReference>
<feature type="compositionally biased region" description="Basic residues" evidence="5">
    <location>
        <begin position="1283"/>
        <end position="1295"/>
    </location>
</feature>
<dbReference type="Gramene" id="RZC53103">
    <property type="protein sequence ID" value="RZC53103"/>
    <property type="gene ID" value="C5167_011958"/>
</dbReference>
<feature type="domain" description="GEX2 N-terminal Ig-like" evidence="8">
    <location>
        <begin position="284"/>
        <end position="385"/>
    </location>
</feature>
<dbReference type="FunFam" id="3.100.10.10:FF:000001">
    <property type="entry name" value="60S ribosomal protein L18"/>
    <property type="match status" value="1"/>
</dbReference>
<feature type="non-terminal residue" evidence="9">
    <location>
        <position position="1"/>
    </location>
</feature>
<dbReference type="GO" id="GO:0022625">
    <property type="term" value="C:cytosolic large ribosomal subunit"/>
    <property type="evidence" value="ECO:0007669"/>
    <property type="project" value="TreeGrafter"/>
</dbReference>
<dbReference type="GO" id="GO:0003723">
    <property type="term" value="F:RNA binding"/>
    <property type="evidence" value="ECO:0007669"/>
    <property type="project" value="TreeGrafter"/>
</dbReference>
<feature type="region of interest" description="Disordered" evidence="5">
    <location>
        <begin position="676"/>
        <end position="699"/>
    </location>
</feature>
<feature type="domain" description="Large ribosomal subunit protein uL15/eL18" evidence="7">
    <location>
        <begin position="22"/>
        <end position="204"/>
    </location>
</feature>
<evidence type="ECO:0000256" key="2">
    <source>
        <dbReference type="ARBA" id="ARBA00022980"/>
    </source>
</evidence>
<evidence type="ECO:0000313" key="9">
    <source>
        <dbReference type="EMBL" id="RZC53103.1"/>
    </source>
</evidence>
<dbReference type="InterPro" id="IPR013783">
    <property type="entry name" value="Ig-like_fold"/>
</dbReference>
<keyword evidence="6" id="KW-1133">Transmembrane helix</keyword>
<dbReference type="InterPro" id="IPR021131">
    <property type="entry name" value="Ribosomal_uL15/eL18"/>
</dbReference>
<evidence type="ECO:0000313" key="10">
    <source>
        <dbReference type="Proteomes" id="UP000316621"/>
    </source>
</evidence>
<dbReference type="InterPro" id="IPR036227">
    <property type="entry name" value="Ribosomal_uL15/eL18_sf"/>
</dbReference>
<evidence type="ECO:0000259" key="8">
    <source>
        <dbReference type="Pfam" id="PF23616"/>
    </source>
</evidence>
<dbReference type="Gene3D" id="3.100.10.10">
    <property type="match status" value="1"/>
</dbReference>
<dbReference type="InterPro" id="IPR014756">
    <property type="entry name" value="Ig_E-set"/>
</dbReference>
<dbReference type="STRING" id="3469.A0A4Y7IW35"/>
<dbReference type="PANTHER" id="PTHR10934">
    <property type="entry name" value="60S RIBOSOMAL PROTEIN L18"/>
    <property type="match status" value="1"/>
</dbReference>
<dbReference type="SUPFAM" id="SSF52080">
    <property type="entry name" value="Ribosomal proteins L15p and L18e"/>
    <property type="match status" value="1"/>
</dbReference>
<dbReference type="Pfam" id="PF23616">
    <property type="entry name" value="Ig_GEX2_N"/>
    <property type="match status" value="2"/>
</dbReference>
<evidence type="ECO:0000256" key="6">
    <source>
        <dbReference type="SAM" id="Phobius"/>
    </source>
</evidence>
<keyword evidence="3" id="KW-0687">Ribonucleoprotein</keyword>
<keyword evidence="10" id="KW-1185">Reference proteome</keyword>
<dbReference type="Proteomes" id="UP000316621">
    <property type="component" value="Chromosome 3"/>
</dbReference>
<name>A0A4Y7IW35_PAPSO</name>
<dbReference type="GO" id="GO:0006412">
    <property type="term" value="P:translation"/>
    <property type="evidence" value="ECO:0007669"/>
    <property type="project" value="InterPro"/>
</dbReference>
<dbReference type="SUPFAM" id="SSF81296">
    <property type="entry name" value="E set domains"/>
    <property type="match status" value="2"/>
</dbReference>
<dbReference type="InterPro" id="IPR000039">
    <property type="entry name" value="Ribosomal_eL18"/>
</dbReference>
<keyword evidence="6" id="KW-0812">Transmembrane</keyword>
<feature type="compositionally biased region" description="Polar residues" evidence="5">
    <location>
        <begin position="1308"/>
        <end position="1328"/>
    </location>
</feature>
<evidence type="ECO:0000259" key="7">
    <source>
        <dbReference type="Pfam" id="PF17135"/>
    </source>
</evidence>
<feature type="repeat" description="Filamin" evidence="4">
    <location>
        <begin position="805"/>
        <end position="844"/>
    </location>
</feature>
<proteinExistence type="inferred from homology"/>
<dbReference type="EMBL" id="CM010717">
    <property type="protein sequence ID" value="RZC53103.1"/>
    <property type="molecule type" value="Genomic_DNA"/>
</dbReference>
<feature type="region of interest" description="Disordered" evidence="5">
    <location>
        <begin position="1283"/>
        <end position="1328"/>
    </location>
</feature>
<comment type="similarity">
    <text evidence="1">Belongs to the eukaryotic ribosomal protein eL18 family.</text>
</comment>
<evidence type="ECO:0000256" key="1">
    <source>
        <dbReference type="ARBA" id="ARBA00006815"/>
    </source>
</evidence>
<protein>
    <submittedName>
        <fullName evidence="9">Uncharacterized protein</fullName>
    </submittedName>
</protein>
<evidence type="ECO:0000256" key="3">
    <source>
        <dbReference type="ARBA" id="ARBA00023274"/>
    </source>
</evidence>
<dbReference type="Gene3D" id="2.60.40.10">
    <property type="entry name" value="Immunoglobulins"/>
    <property type="match status" value="3"/>
</dbReference>